<dbReference type="Pfam" id="PF03403">
    <property type="entry name" value="PAF-AH_p_II"/>
    <property type="match status" value="1"/>
</dbReference>
<evidence type="ECO:0000313" key="4">
    <source>
        <dbReference type="EMBL" id="MBB3125602.1"/>
    </source>
</evidence>
<dbReference type="Proteomes" id="UP000517523">
    <property type="component" value="Unassembled WGS sequence"/>
</dbReference>
<dbReference type="Gene3D" id="3.40.50.1820">
    <property type="entry name" value="alpha/beta hydrolase"/>
    <property type="match status" value="1"/>
</dbReference>
<dbReference type="PANTHER" id="PTHR10272:SF0">
    <property type="entry name" value="PLATELET-ACTIVATING FACTOR ACETYLHYDROLASE"/>
    <property type="match status" value="1"/>
</dbReference>
<gene>
    <name evidence="4" type="ORF">FHS19_000256</name>
</gene>
<evidence type="ECO:0000256" key="2">
    <source>
        <dbReference type="ARBA" id="ARBA00022963"/>
    </source>
</evidence>
<dbReference type="GO" id="GO:0003847">
    <property type="term" value="F:1-alkyl-2-acetylglycerophosphocholine esterase activity"/>
    <property type="evidence" value="ECO:0007669"/>
    <property type="project" value="TreeGrafter"/>
</dbReference>
<proteinExistence type="predicted"/>
<organism evidence="4 5">
    <name type="scientific">Paenibacillus rhizosphaerae</name>
    <dbReference type="NCBI Taxonomy" id="297318"/>
    <lineage>
        <taxon>Bacteria</taxon>
        <taxon>Bacillati</taxon>
        <taxon>Bacillota</taxon>
        <taxon>Bacilli</taxon>
        <taxon>Bacillales</taxon>
        <taxon>Paenibacillaceae</taxon>
        <taxon>Paenibacillus</taxon>
    </lineage>
</organism>
<evidence type="ECO:0000256" key="1">
    <source>
        <dbReference type="ARBA" id="ARBA00022801"/>
    </source>
</evidence>
<accession>A0A839TG52</accession>
<sequence length="439" mass="47964">MHIESKARRFPSPQRWRLVRHLTLGILLAGGLTSLIPTSYAEPSIPPSSPHQTAPIVFSLPEPTGAYSVGTTEMHLIDKGRPDPWVTGKTRELMISIWYPARQKSASPALAPYMQPGAAAHYEKSTLIPAGVSPGAIQWEQVKTHGLLAAPVANAHGRYPVVLYSPGSGVPRTAGTIAAEELASQGYVVVTIDHTYDASEVEFPGGRVEIQALPKLSEETIMKLMDVRELDIRFVLDQLAVLRTGGNPDAAQRLLPNGLGKAMDLSHIGIFGHSAGGAAALQTMYDDRRIDAGILMDGTLGYLPDALLPVAEEGLDRPFMLMGSGYYEEQRPDSHVTRPDWKSLWTHSTGWKLDVSAPKGMHFTFTDYPAILPQLQEKLGLPSTVVQEAIGTMDPVQAVSAQRAYVTAFFNLHLRHMSSALLENRLSKFPDIRIVDDER</sequence>
<reference evidence="4 5" key="1">
    <citation type="submission" date="2020-08" db="EMBL/GenBank/DDBJ databases">
        <title>Genomic Encyclopedia of Type Strains, Phase III (KMG-III): the genomes of soil and plant-associated and newly described type strains.</title>
        <authorList>
            <person name="Whitman W."/>
        </authorList>
    </citation>
    <scope>NUCLEOTIDE SEQUENCE [LARGE SCALE GENOMIC DNA]</scope>
    <source>
        <strain evidence="4 5">CECT 5831</strain>
    </source>
</reference>
<dbReference type="SUPFAM" id="SSF53474">
    <property type="entry name" value="alpha/beta-Hydrolases"/>
    <property type="match status" value="1"/>
</dbReference>
<dbReference type="AlphaFoldDB" id="A0A839TG52"/>
<dbReference type="EMBL" id="JACHXJ010000001">
    <property type="protein sequence ID" value="MBB3125602.1"/>
    <property type="molecule type" value="Genomic_DNA"/>
</dbReference>
<evidence type="ECO:0000313" key="5">
    <source>
        <dbReference type="Proteomes" id="UP000517523"/>
    </source>
</evidence>
<name>A0A839TG52_9BACL</name>
<dbReference type="InterPro" id="IPR029058">
    <property type="entry name" value="AB_hydrolase_fold"/>
</dbReference>
<keyword evidence="1 4" id="KW-0378">Hydrolase</keyword>
<dbReference type="GO" id="GO:0016042">
    <property type="term" value="P:lipid catabolic process"/>
    <property type="evidence" value="ECO:0007669"/>
    <property type="project" value="UniProtKB-KW"/>
</dbReference>
<keyword evidence="3" id="KW-0443">Lipid metabolism</keyword>
<dbReference type="RefSeq" id="WP_183577506.1">
    <property type="nucleotide sequence ID" value="NZ_JACHXJ010000001.1"/>
</dbReference>
<protein>
    <submittedName>
        <fullName evidence="4">Putative dienelactone hydrolase</fullName>
    </submittedName>
</protein>
<comment type="caution">
    <text evidence="4">The sequence shown here is derived from an EMBL/GenBank/DDBJ whole genome shotgun (WGS) entry which is preliminary data.</text>
</comment>
<keyword evidence="2" id="KW-0442">Lipid degradation</keyword>
<dbReference type="PANTHER" id="PTHR10272">
    <property type="entry name" value="PLATELET-ACTIVATING FACTOR ACETYLHYDROLASE"/>
    <property type="match status" value="1"/>
</dbReference>
<evidence type="ECO:0000256" key="3">
    <source>
        <dbReference type="ARBA" id="ARBA00023098"/>
    </source>
</evidence>